<gene>
    <name evidence="3" type="ORF">Hamer_G017558</name>
</gene>
<dbReference type="PROSITE" id="PS51029">
    <property type="entry name" value="MADF"/>
    <property type="match status" value="1"/>
</dbReference>
<organism evidence="3 4">
    <name type="scientific">Homarus americanus</name>
    <name type="common">American lobster</name>
    <dbReference type="NCBI Taxonomy" id="6706"/>
    <lineage>
        <taxon>Eukaryota</taxon>
        <taxon>Metazoa</taxon>
        <taxon>Ecdysozoa</taxon>
        <taxon>Arthropoda</taxon>
        <taxon>Crustacea</taxon>
        <taxon>Multicrustacea</taxon>
        <taxon>Malacostraca</taxon>
        <taxon>Eumalacostraca</taxon>
        <taxon>Eucarida</taxon>
        <taxon>Decapoda</taxon>
        <taxon>Pleocyemata</taxon>
        <taxon>Astacidea</taxon>
        <taxon>Nephropoidea</taxon>
        <taxon>Nephropidae</taxon>
        <taxon>Homarus</taxon>
    </lineage>
</organism>
<proteinExistence type="predicted"/>
<dbReference type="SMART" id="SM00595">
    <property type="entry name" value="MADF"/>
    <property type="match status" value="1"/>
</dbReference>
<dbReference type="AlphaFoldDB" id="A0A8J5MK33"/>
<dbReference type="EMBL" id="JAHLQT010044465">
    <property type="protein sequence ID" value="KAG7154356.1"/>
    <property type="molecule type" value="Genomic_DNA"/>
</dbReference>
<keyword evidence="4" id="KW-1185">Reference proteome</keyword>
<reference evidence="3" key="1">
    <citation type="journal article" date="2021" name="Sci. Adv.">
        <title>The American lobster genome reveals insights on longevity, neural, and immune adaptations.</title>
        <authorList>
            <person name="Polinski J.M."/>
            <person name="Zimin A.V."/>
            <person name="Clark K.F."/>
            <person name="Kohn A.B."/>
            <person name="Sadowski N."/>
            <person name="Timp W."/>
            <person name="Ptitsyn A."/>
            <person name="Khanna P."/>
            <person name="Romanova D.Y."/>
            <person name="Williams P."/>
            <person name="Greenwood S.J."/>
            <person name="Moroz L.L."/>
            <person name="Walt D.R."/>
            <person name="Bodnar A.G."/>
        </authorList>
    </citation>
    <scope>NUCLEOTIDE SEQUENCE</scope>
    <source>
        <strain evidence="3">GMGI-L3</strain>
    </source>
</reference>
<accession>A0A8J5MK33</accession>
<evidence type="ECO:0000256" key="1">
    <source>
        <dbReference type="SAM" id="MobiDB-lite"/>
    </source>
</evidence>
<evidence type="ECO:0000259" key="2">
    <source>
        <dbReference type="PROSITE" id="PS51029"/>
    </source>
</evidence>
<dbReference type="PANTHER" id="PTHR21505">
    <property type="entry name" value="MADF DOMAIN-CONTAINING PROTEIN-RELATED"/>
    <property type="match status" value="1"/>
</dbReference>
<sequence>MLSRVAAAMASVRDSHEFWREFIELYKQFPSLWQIKSEDYKNRPLKQECYGKLVEKMKDIIPTATKATVTKKINSFRTSYRRELKKVLLSEKSDAGTDDIYQPSLWFYNDLHFLRDQEIQEGGVSTMDSDEEENGNEKSMDNFEASTSGGSSSSVKIATQVPSKRLKNNAEAKRNELLQLACSHLSRSDDPIDILAKSWAAEFRKLREQQQIYARKAINDILFEGRLGTLHRHSVKINEPNIEQLSGSSTPLPGTHFDNSSNTRSSPGGNI</sequence>
<name>A0A8J5MK33_HOMAM</name>
<evidence type="ECO:0000313" key="4">
    <source>
        <dbReference type="Proteomes" id="UP000747542"/>
    </source>
</evidence>
<evidence type="ECO:0000313" key="3">
    <source>
        <dbReference type="EMBL" id="KAG7154356.1"/>
    </source>
</evidence>
<dbReference type="PANTHER" id="PTHR21505:SF8">
    <property type="entry name" value="DPT-YFP REPRESSOR BY OVEREXPRESSION, ISOFORM D-RELATED"/>
    <property type="match status" value="1"/>
</dbReference>
<protein>
    <submittedName>
        <fullName evidence="3">Putative Alcohol dehydrogenase transcription factor Myb/SANT-like-containing protein 28</fullName>
    </submittedName>
</protein>
<dbReference type="Pfam" id="PF10545">
    <property type="entry name" value="MADF_DNA_bdg"/>
    <property type="match status" value="1"/>
</dbReference>
<dbReference type="Proteomes" id="UP000747542">
    <property type="component" value="Unassembled WGS sequence"/>
</dbReference>
<dbReference type="InterPro" id="IPR006578">
    <property type="entry name" value="MADF-dom"/>
</dbReference>
<feature type="region of interest" description="Disordered" evidence="1">
    <location>
        <begin position="241"/>
        <end position="271"/>
    </location>
</feature>
<feature type="domain" description="MADF" evidence="2">
    <location>
        <begin position="21"/>
        <end position="119"/>
    </location>
</feature>
<feature type="region of interest" description="Disordered" evidence="1">
    <location>
        <begin position="123"/>
        <end position="161"/>
    </location>
</feature>
<comment type="caution">
    <text evidence="3">The sequence shown here is derived from an EMBL/GenBank/DDBJ whole genome shotgun (WGS) entry which is preliminary data.</text>
</comment>